<evidence type="ECO:0000256" key="1">
    <source>
        <dbReference type="ARBA" id="ARBA00022617"/>
    </source>
</evidence>
<dbReference type="PROSITE" id="PS51007">
    <property type="entry name" value="CYTC"/>
    <property type="match status" value="1"/>
</dbReference>
<dbReference type="GO" id="GO:0009055">
    <property type="term" value="F:electron transfer activity"/>
    <property type="evidence" value="ECO:0007669"/>
    <property type="project" value="InterPro"/>
</dbReference>
<dbReference type="EMBL" id="MLJW01000044">
    <property type="protein sequence ID" value="OIR06359.1"/>
    <property type="molecule type" value="Genomic_DNA"/>
</dbReference>
<dbReference type="Pfam" id="PF02433">
    <property type="entry name" value="FixO"/>
    <property type="match status" value="1"/>
</dbReference>
<dbReference type="GO" id="GO:0020037">
    <property type="term" value="F:heme binding"/>
    <property type="evidence" value="ECO:0007669"/>
    <property type="project" value="InterPro"/>
</dbReference>
<gene>
    <name evidence="5" type="ORF">GALL_115490</name>
</gene>
<name>A0A1J5SDA8_9ZZZZ</name>
<dbReference type="Gene3D" id="1.10.760.10">
    <property type="entry name" value="Cytochrome c-like domain"/>
    <property type="match status" value="1"/>
</dbReference>
<proteinExistence type="predicted"/>
<evidence type="ECO:0000256" key="3">
    <source>
        <dbReference type="ARBA" id="ARBA00023004"/>
    </source>
</evidence>
<feature type="domain" description="Cytochrome c" evidence="4">
    <location>
        <begin position="51"/>
        <end position="189"/>
    </location>
</feature>
<dbReference type="InterPro" id="IPR003468">
    <property type="entry name" value="Cyt_c_oxidase_monohaem-su/FixO"/>
</dbReference>
<evidence type="ECO:0000259" key="4">
    <source>
        <dbReference type="PROSITE" id="PS51007"/>
    </source>
</evidence>
<keyword evidence="2" id="KW-0479">Metal-binding</keyword>
<dbReference type="InterPro" id="IPR009056">
    <property type="entry name" value="Cyt_c-like_dom"/>
</dbReference>
<evidence type="ECO:0000256" key="2">
    <source>
        <dbReference type="ARBA" id="ARBA00022723"/>
    </source>
</evidence>
<dbReference type="GO" id="GO:0046872">
    <property type="term" value="F:metal ion binding"/>
    <property type="evidence" value="ECO:0007669"/>
    <property type="project" value="UniProtKB-KW"/>
</dbReference>
<comment type="caution">
    <text evidence="5">The sequence shown here is derived from an EMBL/GenBank/DDBJ whole genome shotgun (WGS) entry which is preliminary data.</text>
</comment>
<keyword evidence="3" id="KW-0408">Iron</keyword>
<reference evidence="5" key="1">
    <citation type="submission" date="2016-10" db="EMBL/GenBank/DDBJ databases">
        <title>Sequence of Gallionella enrichment culture.</title>
        <authorList>
            <person name="Poehlein A."/>
            <person name="Muehling M."/>
            <person name="Daniel R."/>
        </authorList>
    </citation>
    <scope>NUCLEOTIDE SEQUENCE</scope>
</reference>
<dbReference type="SUPFAM" id="SSF46626">
    <property type="entry name" value="Cytochrome c"/>
    <property type="match status" value="1"/>
</dbReference>
<accession>A0A1J5SDA8</accession>
<dbReference type="AlphaFoldDB" id="A0A1J5SDA8"/>
<dbReference type="InterPro" id="IPR036909">
    <property type="entry name" value="Cyt_c-like_dom_sf"/>
</dbReference>
<keyword evidence="1" id="KW-0349">Heme</keyword>
<organism evidence="5">
    <name type="scientific">mine drainage metagenome</name>
    <dbReference type="NCBI Taxonomy" id="410659"/>
    <lineage>
        <taxon>unclassified sequences</taxon>
        <taxon>metagenomes</taxon>
        <taxon>ecological metagenomes</taxon>
    </lineage>
</organism>
<sequence>MKNGALFFLGVFGAIALSWGGVVLASSHQISKIQPYYDTLESQFYPYKQAGIAAEGEQVYKSMGCAACHTQEVRRPGLGYDDLRGWGKRQSVARDYIYESTPPLGELRRGPDLTNFGPRAVKLGLDETHLLTQLYLGSAGMPPYRFLFERQKVIGEPLSTALPINAGPGYQIIPSYHAKALVAYLLSLKQDYVYPEAQPLEPAKEGTN</sequence>
<protein>
    <submittedName>
        <fullName evidence="5">Cytochrome C oxidase, mono-heme subunit/FixO</fullName>
    </submittedName>
</protein>
<evidence type="ECO:0000313" key="5">
    <source>
        <dbReference type="EMBL" id="OIR06359.1"/>
    </source>
</evidence>